<evidence type="ECO:0000256" key="5">
    <source>
        <dbReference type="HAMAP-Rule" id="MF_00189"/>
    </source>
</evidence>
<evidence type="ECO:0000313" key="7">
    <source>
        <dbReference type="Proteomes" id="UP000199670"/>
    </source>
</evidence>
<reference evidence="7" key="1">
    <citation type="submission" date="2016-08" db="EMBL/GenBank/DDBJ databases">
        <authorList>
            <person name="Varghese N."/>
            <person name="Submissions Spin"/>
        </authorList>
    </citation>
    <scope>NUCLEOTIDE SEQUENCE [LARGE SCALE GENOMIC DNA]</scope>
    <source>
        <strain evidence="7">R-53248</strain>
    </source>
</reference>
<comment type="subcellular location">
    <subcellularLocation>
        <location evidence="5">Cell inner membrane</location>
        <topology evidence="5">Multi-pass membrane protein</topology>
    </subcellularLocation>
</comment>
<feature type="transmembrane region" description="Helical" evidence="5">
    <location>
        <begin position="12"/>
        <end position="43"/>
    </location>
</feature>
<dbReference type="EMBL" id="FMAQ01000003">
    <property type="protein sequence ID" value="SCC00303.1"/>
    <property type="molecule type" value="Genomic_DNA"/>
</dbReference>
<feature type="transmembrane region" description="Helical" evidence="5">
    <location>
        <begin position="50"/>
        <end position="68"/>
    </location>
</feature>
<comment type="function">
    <text evidence="5">Plays a role in cell envelope biogenesis, maintenance of cell envelope integrity and membrane homeostasis.</text>
</comment>
<sequence length="181" mass="21157">MKQLLNFIPLVFFFVFLTMYDVFVGVQALMIAATVCFLLILILYRKVDKVELISYIMVMIFSGFTLYLRDPNIIKWKVTIINFLFATALLVSQFIFKKNLLQKMLGKEIQLDTAIWNKLNLLWIFFFILCGAISLAATYYTTDDFFWIFKVFILPGASLLLSLISGIYIYKNMNKDIDDKQ</sequence>
<keyword evidence="7" id="KW-1185">Reference proteome</keyword>
<keyword evidence="1 5" id="KW-1003">Cell membrane</keyword>
<dbReference type="PANTHER" id="PTHR36917:SF1">
    <property type="entry name" value="INNER MEMBRANE-SPANNING PROTEIN YCIB"/>
    <property type="match status" value="1"/>
</dbReference>
<dbReference type="RefSeq" id="WP_091347687.1">
    <property type="nucleotide sequence ID" value="NZ_FMAQ01000003.1"/>
</dbReference>
<feature type="transmembrane region" description="Helical" evidence="5">
    <location>
        <begin position="121"/>
        <end position="140"/>
    </location>
</feature>
<evidence type="ECO:0000256" key="4">
    <source>
        <dbReference type="ARBA" id="ARBA00023136"/>
    </source>
</evidence>
<accession>A0A1C4B0B1</accession>
<keyword evidence="4 5" id="KW-0472">Membrane</keyword>
<dbReference type="Proteomes" id="UP000199670">
    <property type="component" value="Unassembled WGS sequence"/>
</dbReference>
<keyword evidence="2 5" id="KW-0812">Transmembrane</keyword>
<dbReference type="PANTHER" id="PTHR36917">
    <property type="entry name" value="INTRACELLULAR SEPTATION PROTEIN A-RELATED"/>
    <property type="match status" value="1"/>
</dbReference>
<dbReference type="AlphaFoldDB" id="A0A1C4B0B1"/>
<evidence type="ECO:0000313" key="6">
    <source>
        <dbReference type="EMBL" id="SCC00303.1"/>
    </source>
</evidence>
<dbReference type="STRING" id="1798182.GA0061081_103221"/>
<evidence type="ECO:0000256" key="2">
    <source>
        <dbReference type="ARBA" id="ARBA00022692"/>
    </source>
</evidence>
<protein>
    <recommendedName>
        <fullName evidence="5">Inner membrane-spanning protein YciB</fullName>
    </recommendedName>
</protein>
<dbReference type="OrthoDB" id="9788219at2"/>
<name>A0A1C4B0B1_9GAMM</name>
<proteinExistence type="inferred from homology"/>
<feature type="transmembrane region" description="Helical" evidence="5">
    <location>
        <begin position="80"/>
        <end position="100"/>
    </location>
</feature>
<evidence type="ECO:0000256" key="3">
    <source>
        <dbReference type="ARBA" id="ARBA00022989"/>
    </source>
</evidence>
<evidence type="ECO:0000256" key="1">
    <source>
        <dbReference type="ARBA" id="ARBA00022475"/>
    </source>
</evidence>
<keyword evidence="3 5" id="KW-1133">Transmembrane helix</keyword>
<keyword evidence="5" id="KW-0997">Cell inner membrane</keyword>
<dbReference type="HAMAP" id="MF_00189">
    <property type="entry name" value="YciB"/>
    <property type="match status" value="1"/>
</dbReference>
<gene>
    <name evidence="5" type="primary">yciB</name>
    <name evidence="6" type="ORF">GA0061081_103221</name>
</gene>
<organism evidence="6 7">
    <name type="scientific">Gilliamella bombicola</name>
    <dbReference type="NCBI Taxonomy" id="1798182"/>
    <lineage>
        <taxon>Bacteria</taxon>
        <taxon>Pseudomonadati</taxon>
        <taxon>Pseudomonadota</taxon>
        <taxon>Gammaproteobacteria</taxon>
        <taxon>Orbales</taxon>
        <taxon>Orbaceae</taxon>
        <taxon>Gilliamella</taxon>
    </lineage>
</organism>
<feature type="transmembrane region" description="Helical" evidence="5">
    <location>
        <begin position="146"/>
        <end position="170"/>
    </location>
</feature>
<dbReference type="InterPro" id="IPR006008">
    <property type="entry name" value="YciB"/>
</dbReference>
<dbReference type="Pfam" id="PF04279">
    <property type="entry name" value="IspA"/>
    <property type="match status" value="1"/>
</dbReference>
<comment type="similarity">
    <text evidence="5">Belongs to the YciB family.</text>
</comment>
<dbReference type="GO" id="GO:0005886">
    <property type="term" value="C:plasma membrane"/>
    <property type="evidence" value="ECO:0007669"/>
    <property type="project" value="UniProtKB-SubCell"/>
</dbReference>